<reference evidence="1" key="1">
    <citation type="submission" date="2024-04" db="UniProtKB">
        <authorList>
            <consortium name="EnsemblMetazoa"/>
        </authorList>
    </citation>
    <scope>IDENTIFICATION</scope>
    <source>
        <strain evidence="1">EBRO</strain>
    </source>
</reference>
<dbReference type="EnsemblMetazoa" id="ENSAATROPT002536">
    <property type="protein sequence ID" value="ENSAATROPP002433"/>
    <property type="gene ID" value="ENSAATROPG002007"/>
</dbReference>
<accession>A0AAG5CV75</accession>
<evidence type="ECO:0000313" key="1">
    <source>
        <dbReference type="EnsemblMetazoa" id="ENSAATROPP002433"/>
    </source>
</evidence>
<dbReference type="Proteomes" id="UP000075880">
    <property type="component" value="Unassembled WGS sequence"/>
</dbReference>
<organism evidence="1 2">
    <name type="scientific">Anopheles atroparvus</name>
    <name type="common">European mosquito</name>
    <dbReference type="NCBI Taxonomy" id="41427"/>
    <lineage>
        <taxon>Eukaryota</taxon>
        <taxon>Metazoa</taxon>
        <taxon>Ecdysozoa</taxon>
        <taxon>Arthropoda</taxon>
        <taxon>Hexapoda</taxon>
        <taxon>Insecta</taxon>
        <taxon>Pterygota</taxon>
        <taxon>Neoptera</taxon>
        <taxon>Endopterygota</taxon>
        <taxon>Diptera</taxon>
        <taxon>Nematocera</taxon>
        <taxon>Culicoidea</taxon>
        <taxon>Culicidae</taxon>
        <taxon>Anophelinae</taxon>
        <taxon>Anopheles</taxon>
    </lineage>
</organism>
<proteinExistence type="predicted"/>
<dbReference type="AlphaFoldDB" id="A0AAG5CV75"/>
<evidence type="ECO:0000313" key="2">
    <source>
        <dbReference type="Proteomes" id="UP000075880"/>
    </source>
</evidence>
<name>A0AAG5CV75_ANOAO</name>
<protein>
    <submittedName>
        <fullName evidence="1">Uncharacterized protein</fullName>
    </submittedName>
</protein>
<sequence length="124" mass="14010">MMTPLPTSWRECATIAMKGYCVIDASFASYMRNSPCTGEGSTQATARANTETRYILNKFFKLPTFEPFPRFNSLPTLANISSMMCLRFVSQQRWSQVCVSHCNILVLHTITAFQCLIGLIRLTL</sequence>
<keyword evidence="2" id="KW-1185">Reference proteome</keyword>